<comment type="caution">
    <text evidence="1">The sequence shown here is derived from an EMBL/GenBank/DDBJ whole genome shotgun (WGS) entry which is preliminary data.</text>
</comment>
<reference evidence="1" key="1">
    <citation type="submission" date="2021-03" db="EMBL/GenBank/DDBJ databases">
        <title>Evolutionary innovations through gain and loss of genes in the ectomycorrhizal Boletales.</title>
        <authorList>
            <person name="Wu G."/>
            <person name="Miyauchi S."/>
            <person name="Morin E."/>
            <person name="Yang Z.-L."/>
            <person name="Xu J."/>
            <person name="Martin F.M."/>
        </authorList>
    </citation>
    <scope>NUCLEOTIDE SEQUENCE</scope>
    <source>
        <strain evidence="1">BR01</strain>
    </source>
</reference>
<proteinExistence type="predicted"/>
<dbReference type="Proteomes" id="UP000683000">
    <property type="component" value="Unassembled WGS sequence"/>
</dbReference>
<evidence type="ECO:0000313" key="1">
    <source>
        <dbReference type="EMBL" id="KAG6370429.1"/>
    </source>
</evidence>
<name>A0A8I2YE75_9AGAM</name>
<dbReference type="OrthoDB" id="2684485at2759"/>
<dbReference type="AlphaFoldDB" id="A0A8I2YE75"/>
<protein>
    <submittedName>
        <fullName evidence="1">Uncharacterized protein</fullName>
    </submittedName>
</protein>
<keyword evidence="2" id="KW-1185">Reference proteome</keyword>
<gene>
    <name evidence="1" type="ORF">JVT61DRAFT_12043</name>
</gene>
<accession>A0A8I2YE75</accession>
<evidence type="ECO:0000313" key="2">
    <source>
        <dbReference type="Proteomes" id="UP000683000"/>
    </source>
</evidence>
<dbReference type="EMBL" id="JAGFBS010000051">
    <property type="protein sequence ID" value="KAG6370429.1"/>
    <property type="molecule type" value="Genomic_DNA"/>
</dbReference>
<sequence>MLGSNSVAYMPKLTEPKALISQIWDHLAEGRTVVLKDYGNVDDFNFSLNGLLEEFSCFPDRIIQAHDMRKHAIDSTNPHVQVTVGDFMKGVTDTTLARVALDFPLSQMGLPDPLHKLDDGILVGFNQTHHIVDVDGSDLPLDTFLVSLWGLLYQTAIMMYPHHNAEGACTWVMPYNGCKVWTCIKVKTWFDHKELAIFVAKLANRENPMSGFGDDVECETAYLYPGDLA</sequence>
<organism evidence="1 2">
    <name type="scientific">Boletus reticuloceps</name>
    <dbReference type="NCBI Taxonomy" id="495285"/>
    <lineage>
        <taxon>Eukaryota</taxon>
        <taxon>Fungi</taxon>
        <taxon>Dikarya</taxon>
        <taxon>Basidiomycota</taxon>
        <taxon>Agaricomycotina</taxon>
        <taxon>Agaricomycetes</taxon>
        <taxon>Agaricomycetidae</taxon>
        <taxon>Boletales</taxon>
        <taxon>Boletineae</taxon>
        <taxon>Boletaceae</taxon>
        <taxon>Boletoideae</taxon>
        <taxon>Boletus</taxon>
    </lineage>
</organism>